<name>A0A8H4VKJ6_9AGAR</name>
<proteinExistence type="predicted"/>
<comment type="caution">
    <text evidence="1">The sequence shown here is derived from an EMBL/GenBank/DDBJ whole genome shotgun (WGS) entry which is preliminary data.</text>
</comment>
<accession>A0A8H4VKJ6</accession>
<dbReference type="PANTHER" id="PTHR12684">
    <property type="entry name" value="PUTATIVE PHOSPHOTRANSFERASE"/>
    <property type="match status" value="1"/>
</dbReference>
<dbReference type="PANTHER" id="PTHR12684:SF2">
    <property type="entry name" value="TRNA 2'-PHOSPHOTRANSFERASE 1"/>
    <property type="match status" value="1"/>
</dbReference>
<dbReference type="Pfam" id="PF01885">
    <property type="entry name" value="PTS_2-RNA"/>
    <property type="match status" value="1"/>
</dbReference>
<dbReference type="SUPFAM" id="SSF56399">
    <property type="entry name" value="ADP-ribosylation"/>
    <property type="match status" value="1"/>
</dbReference>
<protein>
    <submittedName>
        <fullName evidence="1">Uncharacterized protein</fullName>
    </submittedName>
</protein>
<dbReference type="InterPro" id="IPR002745">
    <property type="entry name" value="Ptrans_KptA/Tpt1"/>
</dbReference>
<dbReference type="AlphaFoldDB" id="A0A8H4VKJ6"/>
<reference evidence="1 2" key="1">
    <citation type="submission" date="2019-12" db="EMBL/GenBank/DDBJ databases">
        <authorList>
            <person name="Floudas D."/>
            <person name="Bentzer J."/>
            <person name="Ahren D."/>
            <person name="Johansson T."/>
            <person name="Persson P."/>
            <person name="Tunlid A."/>
        </authorList>
    </citation>
    <scope>NUCLEOTIDE SEQUENCE [LARGE SCALE GENOMIC DNA]</scope>
    <source>
        <strain evidence="1 2">CBS 102.39</strain>
    </source>
</reference>
<dbReference type="GO" id="GO:0000215">
    <property type="term" value="F:tRNA 2'-phosphotransferase activity"/>
    <property type="evidence" value="ECO:0007669"/>
    <property type="project" value="TreeGrafter"/>
</dbReference>
<evidence type="ECO:0000313" key="1">
    <source>
        <dbReference type="EMBL" id="KAF4611264.1"/>
    </source>
</evidence>
<dbReference type="GO" id="GO:0006388">
    <property type="term" value="P:tRNA splicing, via endonucleolytic cleavage and ligation"/>
    <property type="evidence" value="ECO:0007669"/>
    <property type="project" value="TreeGrafter"/>
</dbReference>
<gene>
    <name evidence="1" type="ORF">D9613_006628</name>
</gene>
<keyword evidence="2" id="KW-1185">Reference proteome</keyword>
<dbReference type="EMBL" id="JAACJL010000058">
    <property type="protein sequence ID" value="KAF4611264.1"/>
    <property type="molecule type" value="Genomic_DNA"/>
</dbReference>
<evidence type="ECO:0000313" key="2">
    <source>
        <dbReference type="Proteomes" id="UP000521872"/>
    </source>
</evidence>
<dbReference type="Proteomes" id="UP000521872">
    <property type="component" value="Unassembled WGS sequence"/>
</dbReference>
<organism evidence="1 2">
    <name type="scientific">Agrocybe pediades</name>
    <dbReference type="NCBI Taxonomy" id="84607"/>
    <lineage>
        <taxon>Eukaryota</taxon>
        <taxon>Fungi</taxon>
        <taxon>Dikarya</taxon>
        <taxon>Basidiomycota</taxon>
        <taxon>Agaricomycotina</taxon>
        <taxon>Agaricomycetes</taxon>
        <taxon>Agaricomycetidae</taxon>
        <taxon>Agaricales</taxon>
        <taxon>Agaricineae</taxon>
        <taxon>Strophariaceae</taxon>
        <taxon>Agrocybe</taxon>
    </lineage>
</organism>
<sequence>MSFLARRSPVRRVSRTWTNQCRSIAQSHTPNRLLQVNDKPREVDLEYHDVVKNTLLHVLRSEAGQDHGLPTKPDGSLSVKALLNYPMFRGMSIVALQKIIKEDPKYQFILSYDPTKTEDAWWIRAKLWDEKHYVPRPVRLISNVTNVHVGVYKTTLDAWNNDISRNGISRQDEDSIRLEPTIANNDYVNEPNDKETEVFVFVDIRRSIYAGLRFFHRVATSDLRGYKAKRPIYTSGNELGLIPPHLFIRAHLIESKRTHVWGSPKPAPDVCWPSEEQDYDHHGRRNTMLPLLPYRLHGFVDLIHVDKPNGLNVHPETIKEAEEVCKL</sequence>